<dbReference type="Proteomes" id="UP000030101">
    <property type="component" value="Unassembled WGS sequence"/>
</dbReference>
<name>A0ABR4XJV0_9PORP</name>
<evidence type="ECO:0000313" key="3">
    <source>
        <dbReference type="Proteomes" id="UP000030101"/>
    </source>
</evidence>
<evidence type="ECO:0000259" key="1">
    <source>
        <dbReference type="Pfam" id="PF12705"/>
    </source>
</evidence>
<dbReference type="RefSeq" id="WP_036791686.1">
    <property type="nucleotide sequence ID" value="NZ_JQZV01000013.1"/>
</dbReference>
<dbReference type="InterPro" id="IPR027417">
    <property type="entry name" value="P-loop_NTPase"/>
</dbReference>
<evidence type="ECO:0000313" key="2">
    <source>
        <dbReference type="EMBL" id="KGN91953.1"/>
    </source>
</evidence>
<accession>A0ABR4XJV0</accession>
<keyword evidence="3" id="KW-1185">Reference proteome</keyword>
<gene>
    <name evidence="2" type="ORF">HQ43_07800</name>
</gene>
<reference evidence="2 3" key="1">
    <citation type="submission" date="2014-08" db="EMBL/GenBank/DDBJ databases">
        <title>Porphyromonas canoris strain:OH2762 Genome sequencing.</title>
        <authorList>
            <person name="Wallis C."/>
            <person name="Deusch O."/>
            <person name="O'Flynn C."/>
            <person name="Davis I."/>
            <person name="Jospin G."/>
            <person name="Darling A.E."/>
            <person name="Coil D.A."/>
            <person name="Alexiev A."/>
            <person name="Horsfall A."/>
            <person name="Kirkwood N."/>
            <person name="Harris S."/>
            <person name="Eisen J.A."/>
        </authorList>
    </citation>
    <scope>NUCLEOTIDE SEQUENCE [LARGE SCALE GENOMIC DNA]</scope>
    <source>
        <strain evidence="3">COT-108 OH2762</strain>
    </source>
</reference>
<protein>
    <recommendedName>
        <fullName evidence="1">PD-(D/E)XK endonuclease-like domain-containing protein</fullName>
    </recommendedName>
</protein>
<dbReference type="Gene3D" id="3.90.320.10">
    <property type="match status" value="1"/>
</dbReference>
<dbReference type="InterPro" id="IPR011604">
    <property type="entry name" value="PDDEXK-like_dom_sf"/>
</dbReference>
<proteinExistence type="predicted"/>
<sequence>MKLLQQIADHFVSAHRSDLYRYTFIFPNRRSGVFFRHYIRQHATADLPILSPEIVTLEEFLGKMSKSTNADPVLLAYRLYICYLQLCQELAGENEEDESLSTRNFDAFYSLSSLILSDFNDIDKHLIDAGALFRNLRDLKELEGDTSYLSEEQREALKPFLHSLPESGQSDVYHRRFLLFWERVCKLYFKFREELQDENLAYEGMALRALLEQLQADPTPLSSSKTTFVFVGLNALTPVEQRLLSLFKEHASTIFYWDYRFEALLPNGKALYFKEQNLKLFPSPSPGDTDYIEYKIKQTVPEVSVYSVPSSVAQSRVIGQFLEQNPSLSSGDQLHTAIILPNESLLLPLLNNIPSSVPELNITMGYPVKGSSYIGYIETLIRMHLRAKRNEAGTVEYHHTDVERVLSNYIVSDIIGEASAAILKTMERERIFYIPSDQLLNPAGFLSKSKYSHSFTATETEFFKRIFLPLSADDGSALLPYLKSILRLIADVRYKKPEESEEWRSEEYKLKAEKEAVERTNAEFYVVPHLLKIVKTQEQLFEDLLRLHRSQTLSTLPPFTLKTVASMMLTIFKSQSIPFEGEPLHGLQIMGVLETRGLDFDTLYIPDAQEGLLPPRRSISGIIPMTLRVGFQLPTYEWHEQVRAYHFYRLISSAERIVFTYDTRKGKGSLGEVSRFIRQLDFIHGIKVSYKSAHYPLIMDKNPDLNKEIDRKLVRKFIAEITDPESGKYLSASSIKRYLSCPRQFYYTYIYGIKEETGFKELLDPALIGSIIHRSMNNLYRKFLSSPDKPGLISKEQLKSWLEEEEHHVISELRSSYNYYMSGSSGVPNDPKGFNTALFANACDQVFKIIRTDLEQEETPYYFIAGEKEYKLPLPVGNGEEVNFTMTIDRLDTDTRILRIVDYKSGRDETTLPQELSMEKLPSFKKLAIVQLLLYCEALLSAPSDSEAGMLNSRYEGVCPMILKTYDATPINYFKFPKNGGEKREMDADEIRDYAKDYRETFLPFMQELLTEIINPDNPYTPNTKSCTKCHMSESCWANKFGIQEEEDDTEEEI</sequence>
<dbReference type="Pfam" id="PF12705">
    <property type="entry name" value="PDDEXK_1"/>
    <property type="match status" value="1"/>
</dbReference>
<feature type="domain" description="PD-(D/E)XK endonuclease-like" evidence="1">
    <location>
        <begin position="730"/>
        <end position="1036"/>
    </location>
</feature>
<organism evidence="2 3">
    <name type="scientific">Porphyromonas canoris</name>
    <dbReference type="NCBI Taxonomy" id="36875"/>
    <lineage>
        <taxon>Bacteria</taxon>
        <taxon>Pseudomonadati</taxon>
        <taxon>Bacteroidota</taxon>
        <taxon>Bacteroidia</taxon>
        <taxon>Bacteroidales</taxon>
        <taxon>Porphyromonadaceae</taxon>
        <taxon>Porphyromonas</taxon>
    </lineage>
</organism>
<dbReference type="SUPFAM" id="SSF52540">
    <property type="entry name" value="P-loop containing nucleoside triphosphate hydrolases"/>
    <property type="match status" value="1"/>
</dbReference>
<dbReference type="InterPro" id="IPR038726">
    <property type="entry name" value="PDDEXK_AddAB-type"/>
</dbReference>
<dbReference type="EMBL" id="JQZV01000013">
    <property type="protein sequence ID" value="KGN91953.1"/>
    <property type="molecule type" value="Genomic_DNA"/>
</dbReference>
<comment type="caution">
    <text evidence="2">The sequence shown here is derived from an EMBL/GenBank/DDBJ whole genome shotgun (WGS) entry which is preliminary data.</text>
</comment>